<name>A0A371FVF9_MUCPR</name>
<evidence type="ECO:0000313" key="2">
    <source>
        <dbReference type="Proteomes" id="UP000257109"/>
    </source>
</evidence>
<dbReference type="Gene3D" id="3.30.70.270">
    <property type="match status" value="1"/>
</dbReference>
<feature type="non-terminal residue" evidence="1">
    <location>
        <position position="1"/>
    </location>
</feature>
<keyword evidence="2" id="KW-1185">Reference proteome</keyword>
<dbReference type="InterPro" id="IPR043128">
    <property type="entry name" value="Rev_trsase/Diguanyl_cyclase"/>
</dbReference>
<dbReference type="SUPFAM" id="SSF56672">
    <property type="entry name" value="DNA/RNA polymerases"/>
    <property type="match status" value="1"/>
</dbReference>
<proteinExistence type="predicted"/>
<comment type="caution">
    <text evidence="1">The sequence shown here is derived from an EMBL/GenBank/DDBJ whole genome shotgun (WGS) entry which is preliminary data.</text>
</comment>
<accession>A0A371FVF9</accession>
<dbReference type="Proteomes" id="UP000257109">
    <property type="component" value="Unassembled WGS sequence"/>
</dbReference>
<evidence type="ECO:0000313" key="1">
    <source>
        <dbReference type="EMBL" id="RDX82298.1"/>
    </source>
</evidence>
<evidence type="ECO:0008006" key="3">
    <source>
        <dbReference type="Google" id="ProtNLM"/>
    </source>
</evidence>
<dbReference type="PANTHER" id="PTHR24559">
    <property type="entry name" value="TRANSPOSON TY3-I GAG-POL POLYPROTEIN"/>
    <property type="match status" value="1"/>
</dbReference>
<dbReference type="AlphaFoldDB" id="A0A371FVF9"/>
<protein>
    <recommendedName>
        <fullName evidence="3">Reverse transcriptase domain-containing protein</fullName>
    </recommendedName>
</protein>
<dbReference type="InterPro" id="IPR053134">
    <property type="entry name" value="RNA-dir_DNA_polymerase"/>
</dbReference>
<gene>
    <name evidence="1" type="ORF">CR513_36934</name>
</gene>
<dbReference type="OrthoDB" id="1922084at2759"/>
<organism evidence="1 2">
    <name type="scientific">Mucuna pruriens</name>
    <name type="common">Velvet bean</name>
    <name type="synonym">Dolichos pruriens</name>
    <dbReference type="NCBI Taxonomy" id="157652"/>
    <lineage>
        <taxon>Eukaryota</taxon>
        <taxon>Viridiplantae</taxon>
        <taxon>Streptophyta</taxon>
        <taxon>Embryophyta</taxon>
        <taxon>Tracheophyta</taxon>
        <taxon>Spermatophyta</taxon>
        <taxon>Magnoliopsida</taxon>
        <taxon>eudicotyledons</taxon>
        <taxon>Gunneridae</taxon>
        <taxon>Pentapetalae</taxon>
        <taxon>rosids</taxon>
        <taxon>fabids</taxon>
        <taxon>Fabales</taxon>
        <taxon>Fabaceae</taxon>
        <taxon>Papilionoideae</taxon>
        <taxon>50 kb inversion clade</taxon>
        <taxon>NPAAA clade</taxon>
        <taxon>indigoferoid/millettioid clade</taxon>
        <taxon>Phaseoleae</taxon>
        <taxon>Mucuna</taxon>
    </lineage>
</organism>
<dbReference type="PANTHER" id="PTHR24559:SF444">
    <property type="entry name" value="REVERSE TRANSCRIPTASE DOMAIN-CONTAINING PROTEIN"/>
    <property type="match status" value="1"/>
</dbReference>
<dbReference type="InterPro" id="IPR043502">
    <property type="entry name" value="DNA/RNA_pol_sf"/>
</dbReference>
<sequence>MFGMTVMKNQQDKLVPMRIQNSWQVCIDYRRLNQETRKDHFPLPFIHQVLKKLLGKSHYCFLDGFSRYMQIHIAPEDQHRPPSLAHLCMKVFMDEFTVYADSFNACLQNQSKVLTRCIDTNLVLN</sequence>
<reference evidence="1" key="1">
    <citation type="submission" date="2018-05" db="EMBL/GenBank/DDBJ databases">
        <title>Draft genome of Mucuna pruriens seed.</title>
        <authorList>
            <person name="Nnadi N.E."/>
            <person name="Vos R."/>
            <person name="Hasami M.H."/>
            <person name="Devisetty U.K."/>
            <person name="Aguiy J.C."/>
        </authorList>
    </citation>
    <scope>NUCLEOTIDE SEQUENCE [LARGE SCALE GENOMIC DNA]</scope>
    <source>
        <strain evidence="1">JCA_2017</strain>
    </source>
</reference>
<dbReference type="EMBL" id="QJKJ01007674">
    <property type="protein sequence ID" value="RDX82298.1"/>
    <property type="molecule type" value="Genomic_DNA"/>
</dbReference>